<proteinExistence type="predicted"/>
<dbReference type="AlphaFoldDB" id="A0A7C9FRD2"/>
<dbReference type="Gene3D" id="2.130.10.10">
    <property type="entry name" value="YVTN repeat-like/Quinoprotein amine dehydrogenase"/>
    <property type="match status" value="1"/>
</dbReference>
<keyword evidence="2 5" id="KW-0812">Transmembrane</keyword>
<comment type="caution">
    <text evidence="7">The sequence shown here is derived from an EMBL/GenBank/DDBJ whole genome shotgun (WGS) entry which is preliminary data.</text>
</comment>
<sequence length="508" mass="56068">MLYCSNKPPFFVKNALILFILVILLASLYYFTHRKPYKKWSSTLPGIGTFSSARVEDLNGDGVRDILLGAGKNEFEYSDSALVALDGKTGELLWHNSARDQMFGSAGLYDINGDGVKDAFFAGRSVEFKALDGKTGKTLWHFDSTYYSQNGRRWFNFYNPQFIHDVDADGLRDILISNGGDIMVPPFNPNRAAGRLVILSSATGKLLAEAMMPDNKEIYMSIAVDFNEKEPEQSRIIFGTGGESIAGNLFVGTIRMVLDGDLTHATKIASGENRGFIAPPAWVDMTQDGVLDIVVNSVDGRVMGFDGKNLALLWSTAIPKTEAYASMAIGNFNEDTVPDFFISFAKGRYPRLTWTKQAMLDGKTGAIQFLDSLGYYQTSSPIAVDLNGDGRHEVLLSVENEVVQGREQVFYTNIVSIDFSSGKIIKFVPALLGHNLSSTPWVGDLDNDGYLDLIYTHSTDKYGKLSQSFQGMQVHRFATTIPIKKAVQWGAYMGSAYDGVYRTEALLP</sequence>
<dbReference type="GO" id="GO:0016020">
    <property type="term" value="C:membrane"/>
    <property type="evidence" value="ECO:0007669"/>
    <property type="project" value="UniProtKB-SubCell"/>
</dbReference>
<feature type="domain" description="FAM234A/B beta-propeller" evidence="6">
    <location>
        <begin position="40"/>
        <end position="210"/>
    </location>
</feature>
<evidence type="ECO:0000256" key="5">
    <source>
        <dbReference type="SAM" id="Phobius"/>
    </source>
</evidence>
<keyword evidence="3 5" id="KW-1133">Transmembrane helix</keyword>
<evidence type="ECO:0000256" key="1">
    <source>
        <dbReference type="ARBA" id="ARBA00004167"/>
    </source>
</evidence>
<organism evidence="7 8">
    <name type="scientific">Salmonirosea aquatica</name>
    <dbReference type="NCBI Taxonomy" id="2654236"/>
    <lineage>
        <taxon>Bacteria</taxon>
        <taxon>Pseudomonadati</taxon>
        <taxon>Bacteroidota</taxon>
        <taxon>Cytophagia</taxon>
        <taxon>Cytophagales</taxon>
        <taxon>Spirosomataceae</taxon>
        <taxon>Salmonirosea</taxon>
    </lineage>
</organism>
<feature type="transmembrane region" description="Helical" evidence="5">
    <location>
        <begin position="12"/>
        <end position="31"/>
    </location>
</feature>
<dbReference type="Gene3D" id="2.130.10.130">
    <property type="entry name" value="Integrin alpha, N-terminal"/>
    <property type="match status" value="1"/>
</dbReference>
<evidence type="ECO:0000256" key="3">
    <source>
        <dbReference type="ARBA" id="ARBA00022989"/>
    </source>
</evidence>
<dbReference type="InterPro" id="IPR015943">
    <property type="entry name" value="WD40/YVTN_repeat-like_dom_sf"/>
</dbReference>
<evidence type="ECO:0000259" key="6">
    <source>
        <dbReference type="Pfam" id="PF23727"/>
    </source>
</evidence>
<dbReference type="InterPro" id="IPR055409">
    <property type="entry name" value="Beta-prop_FAM234A_B"/>
</dbReference>
<keyword evidence="8" id="KW-1185">Reference proteome</keyword>
<evidence type="ECO:0000313" key="7">
    <source>
        <dbReference type="EMBL" id="MPR33252.1"/>
    </source>
</evidence>
<protein>
    <submittedName>
        <fullName evidence="7">PQQ-binding-like beta-propeller repeat protein</fullName>
    </submittedName>
</protein>
<gene>
    <name evidence="7" type="ORF">GBK04_07740</name>
</gene>
<evidence type="ECO:0000313" key="8">
    <source>
        <dbReference type="Proteomes" id="UP000479293"/>
    </source>
</evidence>
<dbReference type="Pfam" id="PF23727">
    <property type="entry name" value="Beta-prop_FAM234A_B"/>
    <property type="match status" value="1"/>
</dbReference>
<evidence type="ECO:0000256" key="4">
    <source>
        <dbReference type="ARBA" id="ARBA00023136"/>
    </source>
</evidence>
<keyword evidence="4 5" id="KW-0472">Membrane</keyword>
<dbReference type="InterPro" id="IPR028994">
    <property type="entry name" value="Integrin_alpha_N"/>
</dbReference>
<dbReference type="PANTHER" id="PTHR21419">
    <property type="match status" value="1"/>
</dbReference>
<reference evidence="7 8" key="1">
    <citation type="submission" date="2019-10" db="EMBL/GenBank/DDBJ databases">
        <title>Draft Genome Sequence of Cytophagaceae sp. SJW1-29.</title>
        <authorList>
            <person name="Choi A."/>
        </authorList>
    </citation>
    <scope>NUCLEOTIDE SEQUENCE [LARGE SCALE GENOMIC DNA]</scope>
    <source>
        <strain evidence="7 8">SJW1-29</strain>
    </source>
</reference>
<evidence type="ECO:0000256" key="2">
    <source>
        <dbReference type="ARBA" id="ARBA00022692"/>
    </source>
</evidence>
<dbReference type="EMBL" id="WHLY01000002">
    <property type="protein sequence ID" value="MPR33252.1"/>
    <property type="molecule type" value="Genomic_DNA"/>
</dbReference>
<name>A0A7C9FRD2_9BACT</name>
<dbReference type="PANTHER" id="PTHR21419:SF30">
    <property type="entry name" value="IG-LIKE DOMAIN-CONTAINING PROTEIN"/>
    <property type="match status" value="1"/>
</dbReference>
<dbReference type="Proteomes" id="UP000479293">
    <property type="component" value="Unassembled WGS sequence"/>
</dbReference>
<accession>A0A7C9FRD2</accession>
<dbReference type="SUPFAM" id="SSF69318">
    <property type="entry name" value="Integrin alpha N-terminal domain"/>
    <property type="match status" value="1"/>
</dbReference>
<dbReference type="InterPro" id="IPR045232">
    <property type="entry name" value="FAM234"/>
</dbReference>
<comment type="subcellular location">
    <subcellularLocation>
        <location evidence="1">Membrane</location>
        <topology evidence="1">Single-pass membrane protein</topology>
    </subcellularLocation>
</comment>